<comment type="catalytic activity">
    <reaction evidence="1">
        <text>Thiol-dependent hydrolysis of ester, thioester, amide, peptide and isopeptide bonds formed by the C-terminal Gly of ubiquitin (a 76-residue protein attached to proteins as an intracellular targeting signal).</text>
        <dbReference type="EC" id="3.4.19.12"/>
    </reaction>
</comment>
<dbReference type="SUPFAM" id="SSF54001">
    <property type="entry name" value="Cysteine proteinases"/>
    <property type="match status" value="1"/>
</dbReference>
<dbReference type="PANTHER" id="PTHR21646">
    <property type="entry name" value="UBIQUITIN CARBOXYL-TERMINAL HYDROLASE"/>
    <property type="match status" value="1"/>
</dbReference>
<dbReference type="PANTHER" id="PTHR21646:SF24">
    <property type="entry name" value="UBIQUITIN CARBOXYL-TERMINAL HYDROLASE"/>
    <property type="match status" value="1"/>
</dbReference>
<dbReference type="InterPro" id="IPR038765">
    <property type="entry name" value="Papain-like_cys_pep_sf"/>
</dbReference>
<evidence type="ECO:0000256" key="2">
    <source>
        <dbReference type="ARBA" id="ARBA00009085"/>
    </source>
</evidence>
<evidence type="ECO:0000256" key="3">
    <source>
        <dbReference type="ARBA" id="ARBA00012759"/>
    </source>
</evidence>
<name>A0ABN9XRA1_9DINO</name>
<proteinExistence type="inferred from homology"/>
<keyword evidence="7" id="KW-0788">Thiol protease</keyword>
<comment type="caution">
    <text evidence="10">The sequence shown here is derived from an EMBL/GenBank/DDBJ whole genome shotgun (WGS) entry which is preliminary data.</text>
</comment>
<evidence type="ECO:0000256" key="7">
    <source>
        <dbReference type="ARBA" id="ARBA00022807"/>
    </source>
</evidence>
<comment type="similarity">
    <text evidence="2">Belongs to the peptidase C19 family.</text>
</comment>
<gene>
    <name evidence="10" type="ORF">PCOR1329_LOCUS79094</name>
</gene>
<evidence type="ECO:0000256" key="6">
    <source>
        <dbReference type="ARBA" id="ARBA00022801"/>
    </source>
</evidence>
<dbReference type="InterPro" id="IPR028889">
    <property type="entry name" value="USP"/>
</dbReference>
<dbReference type="PROSITE" id="PS50235">
    <property type="entry name" value="USP_3"/>
    <property type="match status" value="1"/>
</dbReference>
<sequence length="409" mass="45029">MQGAHRLLVASRGGTVGLSNLGNTCFMNAGLQCLSHLEPLSLYFLSGKYAEAVRRGRGPAGAAHGELARSFAKLQEELWQRSSGAYPPRPLHTTLSRFAPHLFEDMRQQDVQEFLAFLLDGLHEDLNLVRTPPRAASSRARPRSGSRGPAEGGGAAGAASKGREARAADLAWTRHLRRHRSFLVDLFQGQLRSRLACCRCKKESDSFEPCLMISVPLAEGMRSLEDALSLYVAEETLSGQEQWRCPRCQRRVNARKKIDIWKLPPVLILHLKRFAFDPARKGLRKIEVELKSPLTVDLSRFARDPEGRSHLYSIVGVANHSGNCGSGHYTATCKHPITGSFHVFNDDHVEELRDVENVLTKDAYVLFLARDAQELHAHLQSAAAGPRAPGPRPGSTPPAPAPGRPADLE</sequence>
<keyword evidence="5" id="KW-0833">Ubl conjugation pathway</keyword>
<feature type="region of interest" description="Disordered" evidence="8">
    <location>
        <begin position="380"/>
        <end position="409"/>
    </location>
</feature>
<feature type="compositionally biased region" description="Pro residues" evidence="8">
    <location>
        <begin position="388"/>
        <end position="403"/>
    </location>
</feature>
<feature type="region of interest" description="Disordered" evidence="8">
    <location>
        <begin position="130"/>
        <end position="162"/>
    </location>
</feature>
<dbReference type="Proteomes" id="UP001189429">
    <property type="component" value="Unassembled WGS sequence"/>
</dbReference>
<evidence type="ECO:0000256" key="1">
    <source>
        <dbReference type="ARBA" id="ARBA00000707"/>
    </source>
</evidence>
<protein>
    <recommendedName>
        <fullName evidence="3">ubiquitinyl hydrolase 1</fullName>
        <ecNumber evidence="3">3.4.19.12</ecNumber>
    </recommendedName>
</protein>
<dbReference type="InterPro" id="IPR001394">
    <property type="entry name" value="Peptidase_C19_UCH"/>
</dbReference>
<evidence type="ECO:0000259" key="9">
    <source>
        <dbReference type="PROSITE" id="PS50235"/>
    </source>
</evidence>
<keyword evidence="6" id="KW-0378">Hydrolase</keyword>
<organism evidence="10 11">
    <name type="scientific">Prorocentrum cordatum</name>
    <dbReference type="NCBI Taxonomy" id="2364126"/>
    <lineage>
        <taxon>Eukaryota</taxon>
        <taxon>Sar</taxon>
        <taxon>Alveolata</taxon>
        <taxon>Dinophyceae</taxon>
        <taxon>Prorocentrales</taxon>
        <taxon>Prorocentraceae</taxon>
        <taxon>Prorocentrum</taxon>
    </lineage>
</organism>
<accession>A0ABN9XRA1</accession>
<dbReference type="Pfam" id="PF00443">
    <property type="entry name" value="UCH"/>
    <property type="match status" value="1"/>
</dbReference>
<dbReference type="InterPro" id="IPR050185">
    <property type="entry name" value="Ub_carboxyl-term_hydrolase"/>
</dbReference>
<keyword evidence="4" id="KW-0645">Protease</keyword>
<evidence type="ECO:0000313" key="11">
    <source>
        <dbReference type="Proteomes" id="UP001189429"/>
    </source>
</evidence>
<dbReference type="Gene3D" id="3.90.70.10">
    <property type="entry name" value="Cysteine proteinases"/>
    <property type="match status" value="1"/>
</dbReference>
<dbReference type="EC" id="3.4.19.12" evidence="3"/>
<dbReference type="EMBL" id="CAUYUJ010021078">
    <property type="protein sequence ID" value="CAK0902495.1"/>
    <property type="molecule type" value="Genomic_DNA"/>
</dbReference>
<evidence type="ECO:0000256" key="4">
    <source>
        <dbReference type="ARBA" id="ARBA00022670"/>
    </source>
</evidence>
<keyword evidence="11" id="KW-1185">Reference proteome</keyword>
<reference evidence="10" key="1">
    <citation type="submission" date="2023-10" db="EMBL/GenBank/DDBJ databases">
        <authorList>
            <person name="Chen Y."/>
            <person name="Shah S."/>
            <person name="Dougan E. K."/>
            <person name="Thang M."/>
            <person name="Chan C."/>
        </authorList>
    </citation>
    <scope>NUCLEOTIDE SEQUENCE [LARGE SCALE GENOMIC DNA]</scope>
</reference>
<evidence type="ECO:0000256" key="8">
    <source>
        <dbReference type="SAM" id="MobiDB-lite"/>
    </source>
</evidence>
<dbReference type="InterPro" id="IPR018200">
    <property type="entry name" value="USP_CS"/>
</dbReference>
<feature type="domain" description="USP" evidence="9">
    <location>
        <begin position="16"/>
        <end position="371"/>
    </location>
</feature>
<dbReference type="PROSITE" id="PS00972">
    <property type="entry name" value="USP_1"/>
    <property type="match status" value="1"/>
</dbReference>
<evidence type="ECO:0000313" key="10">
    <source>
        <dbReference type="EMBL" id="CAK0902495.1"/>
    </source>
</evidence>
<dbReference type="CDD" id="cd02674">
    <property type="entry name" value="Peptidase_C19R"/>
    <property type="match status" value="1"/>
</dbReference>
<evidence type="ECO:0000256" key="5">
    <source>
        <dbReference type="ARBA" id="ARBA00022786"/>
    </source>
</evidence>
<feature type="non-terminal residue" evidence="10">
    <location>
        <position position="409"/>
    </location>
</feature>
<feature type="compositionally biased region" description="Low complexity" evidence="8">
    <location>
        <begin position="132"/>
        <end position="149"/>
    </location>
</feature>